<name>A0A1B7MMG1_9AGAM</name>
<dbReference type="OrthoDB" id="163438at2759"/>
<evidence type="ECO:0000256" key="2">
    <source>
        <dbReference type="ARBA" id="ARBA00022737"/>
    </source>
</evidence>
<feature type="repeat" description="WD" evidence="3">
    <location>
        <begin position="1087"/>
        <end position="1128"/>
    </location>
</feature>
<dbReference type="InterPro" id="IPR020472">
    <property type="entry name" value="WD40_PAC1"/>
</dbReference>
<dbReference type="PROSITE" id="PS50082">
    <property type="entry name" value="WD_REPEATS_2"/>
    <property type="match status" value="14"/>
</dbReference>
<dbReference type="SUPFAM" id="SSF50960">
    <property type="entry name" value="TolB, C-terminal domain"/>
    <property type="match status" value="1"/>
</dbReference>
<evidence type="ECO:0000256" key="3">
    <source>
        <dbReference type="PROSITE-ProRule" id="PRU00221"/>
    </source>
</evidence>
<dbReference type="InterPro" id="IPR027417">
    <property type="entry name" value="P-loop_NTPase"/>
</dbReference>
<feature type="repeat" description="WD" evidence="3">
    <location>
        <begin position="1044"/>
        <end position="1085"/>
    </location>
</feature>
<evidence type="ECO:0000259" key="4">
    <source>
        <dbReference type="Pfam" id="PF24883"/>
    </source>
</evidence>
<evidence type="ECO:0000259" key="5">
    <source>
        <dbReference type="Pfam" id="PF25047"/>
    </source>
</evidence>
<dbReference type="InterPro" id="IPR053299">
    <property type="entry name" value="ASTRA_WD_repeat"/>
</dbReference>
<dbReference type="InterPro" id="IPR056829">
    <property type="entry name" value="Beta-prop_TEP1_2nd"/>
</dbReference>
<feature type="repeat" description="WD" evidence="3">
    <location>
        <begin position="825"/>
        <end position="866"/>
    </location>
</feature>
<dbReference type="EMBL" id="KV448708">
    <property type="protein sequence ID" value="OAX33785.1"/>
    <property type="molecule type" value="Genomic_DNA"/>
</dbReference>
<feature type="repeat" description="WD" evidence="3">
    <location>
        <begin position="1215"/>
        <end position="1256"/>
    </location>
</feature>
<dbReference type="PROSITE" id="PS00678">
    <property type="entry name" value="WD_REPEATS_1"/>
    <property type="match status" value="8"/>
</dbReference>
<feature type="repeat" description="WD" evidence="3">
    <location>
        <begin position="1258"/>
        <end position="1292"/>
    </location>
</feature>
<accession>A0A1B7MMG1</accession>
<dbReference type="InterPro" id="IPR036322">
    <property type="entry name" value="WD40_repeat_dom_sf"/>
</dbReference>
<dbReference type="PROSITE" id="PS50294">
    <property type="entry name" value="WD_REPEATS_REGION"/>
    <property type="match status" value="14"/>
</dbReference>
<dbReference type="InParanoid" id="A0A1B7MMG1"/>
<dbReference type="SMART" id="SM00320">
    <property type="entry name" value="WD40"/>
    <property type="match status" value="14"/>
</dbReference>
<dbReference type="PRINTS" id="PR00320">
    <property type="entry name" value="GPROTEINBRPT"/>
</dbReference>
<feature type="domain" description="TEP-1 second beta-propeller" evidence="5">
    <location>
        <begin position="1019"/>
        <end position="1205"/>
    </location>
</feature>
<feature type="repeat" description="WD" evidence="3">
    <location>
        <begin position="1130"/>
        <end position="1163"/>
    </location>
</feature>
<dbReference type="Pfam" id="PF25047">
    <property type="entry name" value="Beta-prop_TEP1_2nd"/>
    <property type="match status" value="1"/>
</dbReference>
<dbReference type="Gene3D" id="2.130.10.10">
    <property type="entry name" value="YVTN repeat-like/Quinoprotein amine dehydrogenase"/>
    <property type="match status" value="5"/>
</dbReference>
<feature type="repeat" description="WD" evidence="3">
    <location>
        <begin position="954"/>
        <end position="995"/>
    </location>
</feature>
<dbReference type="Proteomes" id="UP000092154">
    <property type="component" value="Unassembled WGS sequence"/>
</dbReference>
<feature type="repeat" description="WD" evidence="3">
    <location>
        <begin position="739"/>
        <end position="780"/>
    </location>
</feature>
<proteinExistence type="predicted"/>
<feature type="repeat" description="WD" evidence="3">
    <location>
        <begin position="782"/>
        <end position="823"/>
    </location>
</feature>
<feature type="repeat" description="WD" evidence="3">
    <location>
        <begin position="868"/>
        <end position="909"/>
    </location>
</feature>
<organism evidence="6 7">
    <name type="scientific">Rhizopogon vinicolor AM-OR11-026</name>
    <dbReference type="NCBI Taxonomy" id="1314800"/>
    <lineage>
        <taxon>Eukaryota</taxon>
        <taxon>Fungi</taxon>
        <taxon>Dikarya</taxon>
        <taxon>Basidiomycota</taxon>
        <taxon>Agaricomycotina</taxon>
        <taxon>Agaricomycetes</taxon>
        <taxon>Agaricomycetidae</taxon>
        <taxon>Boletales</taxon>
        <taxon>Suillineae</taxon>
        <taxon>Rhizopogonaceae</taxon>
        <taxon>Rhizopogon</taxon>
    </lineage>
</organism>
<keyword evidence="7" id="KW-1185">Reference proteome</keyword>
<dbReference type="InterPro" id="IPR056884">
    <property type="entry name" value="NPHP3-like_N"/>
</dbReference>
<dbReference type="SUPFAM" id="SSF50978">
    <property type="entry name" value="WD40 repeat-like"/>
    <property type="match status" value="2"/>
</dbReference>
<protein>
    <submittedName>
        <fullName evidence="6">WD40 repeat-like protein</fullName>
    </submittedName>
</protein>
<dbReference type="SUPFAM" id="SSF52540">
    <property type="entry name" value="P-loop containing nucleoside triphosphate hydrolases"/>
    <property type="match status" value="1"/>
</dbReference>
<feature type="domain" description="Nephrocystin 3-like N-terminal" evidence="4">
    <location>
        <begin position="135"/>
        <end position="306"/>
    </location>
</feature>
<evidence type="ECO:0000313" key="6">
    <source>
        <dbReference type="EMBL" id="OAX33785.1"/>
    </source>
</evidence>
<feature type="repeat" description="WD" evidence="3">
    <location>
        <begin position="911"/>
        <end position="952"/>
    </location>
</feature>
<dbReference type="Pfam" id="PF00400">
    <property type="entry name" value="WD40"/>
    <property type="match status" value="9"/>
</dbReference>
<feature type="repeat" description="WD" evidence="3">
    <location>
        <begin position="1172"/>
        <end position="1213"/>
    </location>
</feature>
<dbReference type="CDD" id="cd00200">
    <property type="entry name" value="WD40"/>
    <property type="match status" value="2"/>
</dbReference>
<reference evidence="6 7" key="1">
    <citation type="submission" date="2016-06" db="EMBL/GenBank/DDBJ databases">
        <title>Comparative genomics of the ectomycorrhizal sister species Rhizopogon vinicolor and Rhizopogon vesiculosus (Basidiomycota: Boletales) reveals a divergence of the mating type B locus.</title>
        <authorList>
            <consortium name="DOE Joint Genome Institute"/>
            <person name="Mujic A.B."/>
            <person name="Kuo A."/>
            <person name="Tritt A."/>
            <person name="Lipzen A."/>
            <person name="Chen C."/>
            <person name="Johnson J."/>
            <person name="Sharma A."/>
            <person name="Barry K."/>
            <person name="Grigoriev I.V."/>
            <person name="Spatafora J.W."/>
        </authorList>
    </citation>
    <scope>NUCLEOTIDE SEQUENCE [LARGE SCALE GENOMIC DNA]</scope>
    <source>
        <strain evidence="6 7">AM-OR11-026</strain>
    </source>
</reference>
<keyword evidence="2" id="KW-0677">Repeat</keyword>
<evidence type="ECO:0000256" key="1">
    <source>
        <dbReference type="ARBA" id="ARBA00022574"/>
    </source>
</evidence>
<dbReference type="PANTHER" id="PTHR44156">
    <property type="entry name" value="SUPERNUMERARY LIMBS, ISOFORM B-RELATED"/>
    <property type="match status" value="1"/>
</dbReference>
<feature type="repeat" description="WD" evidence="3">
    <location>
        <begin position="1001"/>
        <end position="1042"/>
    </location>
</feature>
<dbReference type="InterPro" id="IPR015943">
    <property type="entry name" value="WD40/YVTN_repeat-like_dom_sf"/>
</dbReference>
<dbReference type="STRING" id="1314800.A0A1B7MMG1"/>
<dbReference type="Gene3D" id="3.40.50.300">
    <property type="entry name" value="P-loop containing nucleotide triphosphate hydrolases"/>
    <property type="match status" value="1"/>
</dbReference>
<dbReference type="InterPro" id="IPR001680">
    <property type="entry name" value="WD40_rpt"/>
</dbReference>
<evidence type="ECO:0000313" key="7">
    <source>
        <dbReference type="Proteomes" id="UP000092154"/>
    </source>
</evidence>
<gene>
    <name evidence="6" type="ORF">K503DRAFT_492462</name>
</gene>
<keyword evidence="1 3" id="KW-0853">WD repeat</keyword>
<feature type="repeat" description="WD" evidence="3">
    <location>
        <begin position="696"/>
        <end position="737"/>
    </location>
</feature>
<dbReference type="Pfam" id="PF24883">
    <property type="entry name" value="NPHP3_N"/>
    <property type="match status" value="1"/>
</dbReference>
<dbReference type="InterPro" id="IPR019775">
    <property type="entry name" value="WD40_repeat_CS"/>
</dbReference>
<sequence length="1381" mass="151616">MIFDQAEDIAVSSLLAKVSDIYCFMLKDDALARIPSMPTLYGKIARQTLECADFIVHYSEAKSVWIKLGKHILNETNAMIKSYSNVLDHLMEQFRGGMVHDTVAIVHCITEDKDFRDMVYADGAGRGTSKCCLPGTRENILSDIKDWIDNTGERVPQVLWLSGTTGKGKSTIALTIANWFDERGGSGAYFCFDRTRNAERRHEKLFTTIARDLADRDPIIRRALACVVRDDDELRHTRDITKQWEKFVLAPVDAALKAVNAPVLVIIDSLDESGDARSRKHILRVLAGKPDTFSLPANIRVVVTSRPLEDIRRSLCDTPHVRHVSLDVIPPASTEGDIQLYITAKLECLSDIFHDTHFQTLARKSDGLFEWARLACEYIKDTNKAGVEPMDRFDEVTTGSKTGTRLLDDMYVRILAEIMPQDKKAIARVSSVMGQILASLEPLSMASLTAMRLQFPGEARDYKMERVIIPLKLLFTGTTDSHSPIRPRHASFYDFLTDKSRSGKFFVDVSLVTIDVAFASIRVMKAGLYFNICSLESSYFPNSAVPDLEERVKKSISAELSYSSRFWGTHVRATFFNSSLAEEITSFFDKECLLFWLEALALMKDLSSSMRTLSSVADWLTGHAKYRDTIDAVRDTQRFVRTFAPVILHSTPHLYLSALPFAPTQSTIFKKFATKFLCTPRVVAGHVVKWPLMEKILHENTPVNTVAISPGGRHIVCGLDDETVQVWDMEIGEALGSRLRGHTGRVRSVAISPDGTFIVSGSDYRIIQVWDMETGETLGAPLQGHTDRVRSVAISPDGKYIVSGSADMTIRLWDRQTGRALDAPLQGHTGTVLSVAISPDGNRIASGSDDMTVRLWDMKTGKALGAPLQGHAGPVLSVAISPDGKFVVSVSSDETVRRWDMETGRALGAPFQGHTGQVLSVAISPDGRFIVSGSSDETIRVWDVETGKTLGVPLLGHTGMVRSVAISPDRKHIVSGSSDATIRVWDAEPGEVLGVPQAFQRRTASEQVLSIAISPGGRHIVSGSADMMIRVWDAETGEALVAPLQGHTDRVRSVAISPDGNRIASGSDDMTIRLWDMKTGEALDAPLQGHTGPVLSVAISPDGKLVVTGSSDKTIRLWDMEAERACSALLQGHTDRVLSVAVSPDGRFIVSGSSDKTIRRWDMTGKALGVPFLGHTDQVWSVTISPDGGRIVSGSSDKTIRVWDVVTGEALGAPLQGHIGRVLSVAISLDGKHIVSVSDDMTIRVWDAETGKVVCAPLRGHTDYIRCIAIFPDGNRVISGSDDKTIRVWDISQPFATTFSSNSTHTLCPPSFSHSHLSALGWVLDHEGRLLLWIPIHFHPVVYAPGNTLVIPDDALQLDLSHFAHGNSWNKCSEQEAVLSL</sequence>